<name>A0ABS5BUM9_9BACT</name>
<reference evidence="1 2" key="1">
    <citation type="submission" date="2021-04" db="EMBL/GenBank/DDBJ databases">
        <authorList>
            <person name="Ivanova A."/>
        </authorList>
    </citation>
    <scope>NUCLEOTIDE SEQUENCE [LARGE SCALE GENOMIC DNA]</scope>
    <source>
        <strain evidence="1 2">G18</strain>
    </source>
</reference>
<proteinExistence type="predicted"/>
<protein>
    <recommendedName>
        <fullName evidence="3">Terminase</fullName>
    </recommendedName>
</protein>
<organism evidence="1 2">
    <name type="scientific">Gemmata palustris</name>
    <dbReference type="NCBI Taxonomy" id="2822762"/>
    <lineage>
        <taxon>Bacteria</taxon>
        <taxon>Pseudomonadati</taxon>
        <taxon>Planctomycetota</taxon>
        <taxon>Planctomycetia</taxon>
        <taxon>Gemmatales</taxon>
        <taxon>Gemmataceae</taxon>
        <taxon>Gemmata</taxon>
    </lineage>
</organism>
<keyword evidence="2" id="KW-1185">Reference proteome</keyword>
<sequence>MKRPVLSKEAAKFWDRHAKRCVEEGLLTDATFDSFVLLARTYALLQFDPEQDERTGIIKFVALTKSFERQGIPFGVTAKKKNEKPRDLAAIIREGLNAGQDAQS</sequence>
<dbReference type="Proteomes" id="UP000676565">
    <property type="component" value="Unassembled WGS sequence"/>
</dbReference>
<comment type="caution">
    <text evidence="1">The sequence shown here is derived from an EMBL/GenBank/DDBJ whole genome shotgun (WGS) entry which is preliminary data.</text>
</comment>
<accession>A0ABS5BUM9</accession>
<evidence type="ECO:0000313" key="1">
    <source>
        <dbReference type="EMBL" id="MBP3957415.1"/>
    </source>
</evidence>
<gene>
    <name evidence="1" type="ORF">J8F10_19385</name>
</gene>
<dbReference type="EMBL" id="JAGKQQ010000001">
    <property type="protein sequence ID" value="MBP3957415.1"/>
    <property type="molecule type" value="Genomic_DNA"/>
</dbReference>
<evidence type="ECO:0000313" key="2">
    <source>
        <dbReference type="Proteomes" id="UP000676565"/>
    </source>
</evidence>
<evidence type="ECO:0008006" key="3">
    <source>
        <dbReference type="Google" id="ProtNLM"/>
    </source>
</evidence>
<dbReference type="RefSeq" id="WP_210656442.1">
    <property type="nucleotide sequence ID" value="NZ_JAGKQQ010000001.1"/>
</dbReference>